<dbReference type="Proteomes" id="UP001163324">
    <property type="component" value="Chromosome 1"/>
</dbReference>
<gene>
    <name evidence="1" type="ORF">N3K66_000664</name>
</gene>
<comment type="caution">
    <text evidence="1">The sequence shown here is derived from an EMBL/GenBank/DDBJ whole genome shotgun (WGS) entry which is preliminary data.</text>
</comment>
<accession>A0ACC0VCH9</accession>
<evidence type="ECO:0000313" key="1">
    <source>
        <dbReference type="EMBL" id="KAI9904135.1"/>
    </source>
</evidence>
<protein>
    <submittedName>
        <fullName evidence="1">Uncharacterized protein</fullName>
    </submittedName>
</protein>
<organism evidence="1 2">
    <name type="scientific">Trichothecium roseum</name>
    <dbReference type="NCBI Taxonomy" id="47278"/>
    <lineage>
        <taxon>Eukaryota</taxon>
        <taxon>Fungi</taxon>
        <taxon>Dikarya</taxon>
        <taxon>Ascomycota</taxon>
        <taxon>Pezizomycotina</taxon>
        <taxon>Sordariomycetes</taxon>
        <taxon>Hypocreomycetidae</taxon>
        <taxon>Hypocreales</taxon>
        <taxon>Hypocreales incertae sedis</taxon>
        <taxon>Trichothecium</taxon>
    </lineage>
</organism>
<sequence length="628" mass="68228">MLSSLIKPQNDRLLRRRKLDIVAVGSRPLRTGDDGLLAKVSLTCLNFVESNRALVLCALLATRSRAVVPCLDGSGECVMDQDPKMSPDTVSSLFPDRPIRPLPRRRLREKLSPEVADTIKYPPSNNVSIPLFQYPPYPAREDYILKEDEALHQVGTAAAADQANQAESAKNYTPRRNVHGSASVDNSSPATRSTYVARSPPQILNRSANRSSKPDQPRQAHPQAPPSASSSVDGYDSFENTNNKKKRKIPSIGDSIHIAPHASGGDAAANATTTGSLSNDVNGENSYYSTSSHSSAGPYASSNHGISGSGRGRLGRSGNARSPLRALSDGNNNWAGRLPRHATPHWATSEYQGSGIISNAIARAERMPPQSQGQGQENVSLFQQHSLSSKSGPASSQFTFTCNQVSGSPQWPGDSSKHNNPRNKMPIKGNNTTASRPSHGPSKSPTNVRQERRALNKELKTAARHRRQLATEHNYNNPPKPEDVWICEFCEYEAIFGEPPRALIRAYELQDRKVRQEEADRRRLLEKAKAKARKGKKAAKAQTKTPTSTQHHAEHTYEHSVQSSMSRTGHSTQSDDGNYAADGPSSQHRFPPIVERGGGGTTGGEQAGERGGGRAQAAQARNDLSRPK</sequence>
<name>A0ACC0VCH9_9HYPO</name>
<reference evidence="1" key="1">
    <citation type="submission" date="2022-10" db="EMBL/GenBank/DDBJ databases">
        <title>Complete Genome of Trichothecium roseum strain YXFP-22015, a Plant Pathogen Isolated from Citrus.</title>
        <authorList>
            <person name="Wang Y."/>
            <person name="Zhu L."/>
        </authorList>
    </citation>
    <scope>NUCLEOTIDE SEQUENCE</scope>
    <source>
        <strain evidence="1">YXFP-22015</strain>
    </source>
</reference>
<keyword evidence="2" id="KW-1185">Reference proteome</keyword>
<dbReference type="EMBL" id="CM047940">
    <property type="protein sequence ID" value="KAI9904135.1"/>
    <property type="molecule type" value="Genomic_DNA"/>
</dbReference>
<proteinExistence type="predicted"/>
<evidence type="ECO:0000313" key="2">
    <source>
        <dbReference type="Proteomes" id="UP001163324"/>
    </source>
</evidence>